<organism evidence="1 2">
    <name type="scientific">Hyphantria cunea granulovirus</name>
    <dbReference type="NCBI Taxonomy" id="307448"/>
    <lineage>
        <taxon>Viruses</taxon>
        <taxon>Viruses incertae sedis</taxon>
        <taxon>Naldaviricetes</taxon>
        <taxon>Lefavirales</taxon>
        <taxon>Baculoviridae</taxon>
        <taxon>Betabaculovirus</taxon>
        <taxon>Betabaculovirus hycuneae</taxon>
    </lineage>
</organism>
<evidence type="ECO:0000313" key="2">
    <source>
        <dbReference type="Proteomes" id="UP000831479"/>
    </source>
</evidence>
<proteinExistence type="predicted"/>
<gene>
    <name evidence="1" type="ORF">HycuGV_00039</name>
</gene>
<protein>
    <submittedName>
        <fullName evidence="1">PhopGVORF45-like protein</fullName>
    </submittedName>
</protein>
<evidence type="ECO:0000313" key="1">
    <source>
        <dbReference type="EMBL" id="QBQ01592.1"/>
    </source>
</evidence>
<name>A0AAE6D002_9BBAC</name>
<accession>A0AAE6D002</accession>
<keyword evidence="2" id="KW-1185">Reference proteome</keyword>
<sequence>MDAVSELNSLYDAFRVWKNEQLAPNTYLDDIDLLVHDYVEKKKKKLCRLEAINQMLYGTPEPPPSKNTRVTFQ</sequence>
<dbReference type="Proteomes" id="UP000831479">
    <property type="component" value="Segment"/>
</dbReference>
<reference evidence="1" key="1">
    <citation type="journal article" date="2019" name="Genomics">
        <title>Genome sequence analysis and organization of the Hyphantria cunea granulovirus (HycuGV-Hc1) from Turkey.</title>
        <authorList>
            <person name="Gencer D."/>
            <person name="Bayramoglu Z."/>
            <person name="Nalcacioglu R."/>
            <person name="Demirbag Z."/>
            <person name="Demir I."/>
        </authorList>
    </citation>
    <scope>NUCLEOTIDE SEQUENCE</scope>
    <source>
        <strain evidence="1">Hc1</strain>
    </source>
</reference>
<dbReference type="EMBL" id="MH923363">
    <property type="protein sequence ID" value="QBQ01592.1"/>
    <property type="molecule type" value="Genomic_DNA"/>
</dbReference>